<protein>
    <recommendedName>
        <fullName evidence="5">Hydrophobin</fullName>
    </recommendedName>
</protein>
<proteinExistence type="predicted"/>
<evidence type="ECO:0000313" key="3">
    <source>
        <dbReference type="EMBL" id="CAG8954927.1"/>
    </source>
</evidence>
<reference evidence="3" key="1">
    <citation type="submission" date="2021-07" db="EMBL/GenBank/DDBJ databases">
        <authorList>
            <person name="Durling M."/>
        </authorList>
    </citation>
    <scope>NUCLEOTIDE SEQUENCE</scope>
</reference>
<gene>
    <name evidence="3" type="ORF">HYFRA_00008615</name>
</gene>
<feature type="signal peptide" evidence="2">
    <location>
        <begin position="1"/>
        <end position="15"/>
    </location>
</feature>
<feature type="chain" id="PRO_5040445096" description="Hydrophobin" evidence="2">
    <location>
        <begin position="16"/>
        <end position="85"/>
    </location>
</feature>
<dbReference type="EMBL" id="CAJVRL010000058">
    <property type="protein sequence ID" value="CAG8954927.1"/>
    <property type="molecule type" value="Genomic_DNA"/>
</dbReference>
<evidence type="ECO:0000256" key="1">
    <source>
        <dbReference type="SAM" id="MobiDB-lite"/>
    </source>
</evidence>
<keyword evidence="2" id="KW-0732">Signal</keyword>
<dbReference type="Proteomes" id="UP000696280">
    <property type="component" value="Unassembled WGS sequence"/>
</dbReference>
<comment type="caution">
    <text evidence="3">The sequence shown here is derived from an EMBL/GenBank/DDBJ whole genome shotgun (WGS) entry which is preliminary data.</text>
</comment>
<accession>A0A9N9L0Q4</accession>
<dbReference type="AlphaFoldDB" id="A0A9N9L0Q4"/>
<evidence type="ECO:0000313" key="4">
    <source>
        <dbReference type="Proteomes" id="UP000696280"/>
    </source>
</evidence>
<organism evidence="3 4">
    <name type="scientific">Hymenoscyphus fraxineus</name>
    <dbReference type="NCBI Taxonomy" id="746836"/>
    <lineage>
        <taxon>Eukaryota</taxon>
        <taxon>Fungi</taxon>
        <taxon>Dikarya</taxon>
        <taxon>Ascomycota</taxon>
        <taxon>Pezizomycotina</taxon>
        <taxon>Leotiomycetes</taxon>
        <taxon>Helotiales</taxon>
        <taxon>Helotiaceae</taxon>
        <taxon>Hymenoscyphus</taxon>
    </lineage>
</organism>
<feature type="region of interest" description="Disordered" evidence="1">
    <location>
        <begin position="57"/>
        <end position="85"/>
    </location>
</feature>
<name>A0A9N9L0Q4_9HELO</name>
<dbReference type="OrthoDB" id="4954273at2759"/>
<evidence type="ECO:0008006" key="5">
    <source>
        <dbReference type="Google" id="ProtNLM"/>
    </source>
</evidence>
<evidence type="ECO:0000256" key="2">
    <source>
        <dbReference type="SAM" id="SignalP"/>
    </source>
</evidence>
<sequence length="85" mass="8704">MKLILILALSMTTSAASLYCDDGITGDGGCEANGLQTFCCINYGNRPQDPFNTVRQATTNSRDASGNPDCGPSGSGGIVKCAPKA</sequence>
<keyword evidence="4" id="KW-1185">Reference proteome</keyword>